<evidence type="ECO:0000313" key="3">
    <source>
        <dbReference type="Proteomes" id="UP000618931"/>
    </source>
</evidence>
<evidence type="ECO:0000313" key="2">
    <source>
        <dbReference type="EMBL" id="MBF9220545.1"/>
    </source>
</evidence>
<reference evidence="2 3" key="1">
    <citation type="submission" date="2020-11" db="EMBL/GenBank/DDBJ databases">
        <authorList>
            <person name="Kim M.K."/>
        </authorList>
    </citation>
    <scope>NUCLEOTIDE SEQUENCE [LARGE SCALE GENOMIC DNA]</scope>
    <source>
        <strain evidence="2 3">BT662</strain>
    </source>
</reference>
<feature type="chain" id="PRO_5045405378" evidence="1">
    <location>
        <begin position="20"/>
        <end position="477"/>
    </location>
</feature>
<gene>
    <name evidence="2" type="ORF">I2H31_05465</name>
</gene>
<dbReference type="Proteomes" id="UP000618931">
    <property type="component" value="Unassembled WGS sequence"/>
</dbReference>
<dbReference type="InterPro" id="IPR013783">
    <property type="entry name" value="Ig-like_fold"/>
</dbReference>
<dbReference type="EMBL" id="JADQDM010000002">
    <property type="protein sequence ID" value="MBF9220545.1"/>
    <property type="molecule type" value="Genomic_DNA"/>
</dbReference>
<dbReference type="Gene3D" id="2.60.40.10">
    <property type="entry name" value="Immunoglobulins"/>
    <property type="match status" value="1"/>
</dbReference>
<name>A0ABS0I0T7_9BACT</name>
<accession>A0ABS0I0T7</accession>
<organism evidence="2 3">
    <name type="scientific">Hymenobacter ruricola</name>
    <dbReference type="NCBI Taxonomy" id="2791023"/>
    <lineage>
        <taxon>Bacteria</taxon>
        <taxon>Pseudomonadati</taxon>
        <taxon>Bacteroidota</taxon>
        <taxon>Cytophagia</taxon>
        <taxon>Cytophagales</taxon>
        <taxon>Hymenobacteraceae</taxon>
        <taxon>Hymenobacter</taxon>
    </lineage>
</organism>
<proteinExistence type="predicted"/>
<dbReference type="NCBIfam" id="TIGR04183">
    <property type="entry name" value="Por_Secre_tail"/>
    <property type="match status" value="1"/>
</dbReference>
<protein>
    <submittedName>
        <fullName evidence="2">T9SS type A sorting domain-containing protein</fullName>
    </submittedName>
</protein>
<feature type="signal peptide" evidence="1">
    <location>
        <begin position="1"/>
        <end position="19"/>
    </location>
</feature>
<dbReference type="RefSeq" id="WP_196291993.1">
    <property type="nucleotide sequence ID" value="NZ_JADQDM010000002.1"/>
</dbReference>
<keyword evidence="3" id="KW-1185">Reference proteome</keyword>
<sequence length="477" mass="48165">MKQLLLLALLLGGVRAAHAQDLTNNGATLTLTGGAILSTSGTLHNASGTLDLSSGANQLYVGGNLLNASGATLVPGSASTVTLNGTAAQQLDLQGAGLANLTVSNTSAGVTLPASSNADVAGTLTLTSGLVTTAPSATLRLLNGATLSGETSTRYVAGNLVAVKANVPGGAATAFPNGFTLTPAATLTNLTVTRTAGLSTAQLSYGTNAGGTTAGIDQIWRTSAPLTDVTVQLTWLSANDRGLTNFASTQVWARAAAPVAGAGWARISASQNAAATRTATGTVPAAGSFSFFTVGTADAPLPVTLVEFTAQSEGPAAVRLRWATATELNNAGFTVERSLDGQSFTNIGTVAGAGSATTRHDYTLLDTKLPADAPVLYYRLRQVDTDGSTSYSAIRMVQFAGAAKPSFVLYPNPAQRATTAAGLPANALVEVLDATGRRVARATTDATGTAHLALPEHLPAGVYVVRTSAEARRLVVE</sequence>
<evidence type="ECO:0000256" key="1">
    <source>
        <dbReference type="SAM" id="SignalP"/>
    </source>
</evidence>
<dbReference type="InterPro" id="IPR026444">
    <property type="entry name" value="Secre_tail"/>
</dbReference>
<comment type="caution">
    <text evidence="2">The sequence shown here is derived from an EMBL/GenBank/DDBJ whole genome shotgun (WGS) entry which is preliminary data.</text>
</comment>
<keyword evidence="1" id="KW-0732">Signal</keyword>